<proteinExistence type="predicted"/>
<evidence type="ECO:0000313" key="2">
    <source>
        <dbReference type="Proteomes" id="UP001281147"/>
    </source>
</evidence>
<protein>
    <submittedName>
        <fullName evidence="1">Uncharacterized protein</fullName>
    </submittedName>
</protein>
<name>A0ACC3NWA7_9PEZI</name>
<keyword evidence="2" id="KW-1185">Reference proteome</keyword>
<dbReference type="EMBL" id="JAUTXU010000010">
    <property type="protein sequence ID" value="KAK3723292.1"/>
    <property type="molecule type" value="Genomic_DNA"/>
</dbReference>
<reference evidence="1" key="1">
    <citation type="submission" date="2023-07" db="EMBL/GenBank/DDBJ databases">
        <title>Black Yeasts Isolated from many extreme environments.</title>
        <authorList>
            <person name="Coleine C."/>
            <person name="Stajich J.E."/>
            <person name="Selbmann L."/>
        </authorList>
    </citation>
    <scope>NUCLEOTIDE SEQUENCE</scope>
    <source>
        <strain evidence="1">CCFEE 5714</strain>
    </source>
</reference>
<sequence>MQRWSKDSFSSAAAAELSARSAHVPPLPEIPAFDCSLPKEGAGVRELDGPEVFEASKTSNDVHHPDPGIGERPTSAIPQVIVSGTTGPGEKMGRPQINPFSLEVPQPRLQRARRFGAFKPQDSRWVERCPALPSKKQKIGLKPKNRIPEHSQQPPLRRIRSTGDQLLQLSSDARWQERVRHREVAGNAAVGVQQGPARGARSSPLSEDDLRIVRRAFEMRDLEGSDWRQRRSLESLIRPYGDRGDL</sequence>
<dbReference type="Proteomes" id="UP001281147">
    <property type="component" value="Unassembled WGS sequence"/>
</dbReference>
<gene>
    <name evidence="1" type="ORF">LTR37_002015</name>
</gene>
<accession>A0ACC3NWA7</accession>
<evidence type="ECO:0000313" key="1">
    <source>
        <dbReference type="EMBL" id="KAK3723292.1"/>
    </source>
</evidence>
<organism evidence="1 2">
    <name type="scientific">Vermiconidia calcicola</name>
    <dbReference type="NCBI Taxonomy" id="1690605"/>
    <lineage>
        <taxon>Eukaryota</taxon>
        <taxon>Fungi</taxon>
        <taxon>Dikarya</taxon>
        <taxon>Ascomycota</taxon>
        <taxon>Pezizomycotina</taxon>
        <taxon>Dothideomycetes</taxon>
        <taxon>Dothideomycetidae</taxon>
        <taxon>Mycosphaerellales</taxon>
        <taxon>Extremaceae</taxon>
        <taxon>Vermiconidia</taxon>
    </lineage>
</organism>
<comment type="caution">
    <text evidence="1">The sequence shown here is derived from an EMBL/GenBank/DDBJ whole genome shotgun (WGS) entry which is preliminary data.</text>
</comment>